<keyword evidence="5 8" id="KW-0812">Transmembrane</keyword>
<feature type="transmembrane region" description="Helical" evidence="8">
    <location>
        <begin position="272"/>
        <end position="292"/>
    </location>
</feature>
<evidence type="ECO:0000256" key="8">
    <source>
        <dbReference type="SAM" id="Phobius"/>
    </source>
</evidence>
<feature type="transmembrane region" description="Helical" evidence="8">
    <location>
        <begin position="121"/>
        <end position="138"/>
    </location>
</feature>
<dbReference type="PANTHER" id="PTHR33908:SF11">
    <property type="entry name" value="MEMBRANE PROTEIN"/>
    <property type="match status" value="1"/>
</dbReference>
<evidence type="ECO:0000256" key="1">
    <source>
        <dbReference type="ARBA" id="ARBA00004651"/>
    </source>
</evidence>
<evidence type="ECO:0000256" key="7">
    <source>
        <dbReference type="ARBA" id="ARBA00023136"/>
    </source>
</evidence>
<evidence type="ECO:0000313" key="10">
    <source>
        <dbReference type="Proteomes" id="UP001230908"/>
    </source>
</evidence>
<keyword evidence="7 8" id="KW-0472">Membrane</keyword>
<evidence type="ECO:0000256" key="4">
    <source>
        <dbReference type="ARBA" id="ARBA00022679"/>
    </source>
</evidence>
<keyword evidence="6 8" id="KW-1133">Transmembrane helix</keyword>
<evidence type="ECO:0000256" key="6">
    <source>
        <dbReference type="ARBA" id="ARBA00022989"/>
    </source>
</evidence>
<gene>
    <name evidence="9" type="ORF">RB614_10355</name>
</gene>
<evidence type="ECO:0000256" key="3">
    <source>
        <dbReference type="ARBA" id="ARBA00022676"/>
    </source>
</evidence>
<protein>
    <recommendedName>
        <fullName evidence="11">Glycosyltransferase RgtA/B/C/D-like domain-containing protein</fullName>
    </recommendedName>
</protein>
<dbReference type="InterPro" id="IPR050297">
    <property type="entry name" value="LipidA_mod_glycosyltrf_83"/>
</dbReference>
<evidence type="ECO:0000313" key="9">
    <source>
        <dbReference type="EMBL" id="MDQ7904922.1"/>
    </source>
</evidence>
<feature type="transmembrane region" description="Helical" evidence="8">
    <location>
        <begin position="91"/>
        <end position="109"/>
    </location>
</feature>
<proteinExistence type="predicted"/>
<reference evidence="9 10" key="1">
    <citation type="submission" date="2023-08" db="EMBL/GenBank/DDBJ databases">
        <title>Phytohabitans sansha sp. nov., isolated from marine sediment.</title>
        <authorList>
            <person name="Zhao Y."/>
            <person name="Yi K."/>
        </authorList>
    </citation>
    <scope>NUCLEOTIDE SEQUENCE [LARGE SCALE GENOMIC DNA]</scope>
    <source>
        <strain evidence="9 10">ZYX-F-186</strain>
    </source>
</reference>
<accession>A0ABU0ZEZ5</accession>
<evidence type="ECO:0000256" key="5">
    <source>
        <dbReference type="ARBA" id="ARBA00022692"/>
    </source>
</evidence>
<organism evidence="9 10">
    <name type="scientific">Phytohabitans maris</name>
    <dbReference type="NCBI Taxonomy" id="3071409"/>
    <lineage>
        <taxon>Bacteria</taxon>
        <taxon>Bacillati</taxon>
        <taxon>Actinomycetota</taxon>
        <taxon>Actinomycetes</taxon>
        <taxon>Micromonosporales</taxon>
        <taxon>Micromonosporaceae</taxon>
    </lineage>
</organism>
<evidence type="ECO:0000256" key="2">
    <source>
        <dbReference type="ARBA" id="ARBA00022475"/>
    </source>
</evidence>
<feature type="transmembrane region" description="Helical" evidence="8">
    <location>
        <begin position="298"/>
        <end position="322"/>
    </location>
</feature>
<dbReference type="Proteomes" id="UP001230908">
    <property type="component" value="Unassembled WGS sequence"/>
</dbReference>
<keyword evidence="4" id="KW-0808">Transferase</keyword>
<feature type="transmembrane region" description="Helical" evidence="8">
    <location>
        <begin position="370"/>
        <end position="389"/>
    </location>
</feature>
<dbReference type="EMBL" id="JAVHUY010000008">
    <property type="protein sequence ID" value="MDQ7904922.1"/>
    <property type="molecule type" value="Genomic_DNA"/>
</dbReference>
<feature type="transmembrane region" description="Helical" evidence="8">
    <location>
        <begin position="214"/>
        <end position="235"/>
    </location>
</feature>
<comment type="subcellular location">
    <subcellularLocation>
        <location evidence="1">Cell membrane</location>
        <topology evidence="1">Multi-pass membrane protein</topology>
    </subcellularLocation>
</comment>
<name>A0ABU0ZEZ5_9ACTN</name>
<keyword evidence="2" id="KW-1003">Cell membrane</keyword>
<comment type="caution">
    <text evidence="9">The sequence shown here is derived from an EMBL/GenBank/DDBJ whole genome shotgun (WGS) entry which is preliminary data.</text>
</comment>
<dbReference type="PANTHER" id="PTHR33908">
    <property type="entry name" value="MANNOSYLTRANSFERASE YKCB-RELATED"/>
    <property type="match status" value="1"/>
</dbReference>
<keyword evidence="3" id="KW-0328">Glycosyltransferase</keyword>
<evidence type="ECO:0008006" key="11">
    <source>
        <dbReference type="Google" id="ProtNLM"/>
    </source>
</evidence>
<keyword evidence="10" id="KW-1185">Reference proteome</keyword>
<sequence>MPPAEERPGWPARARAALLPYGFDAGAAVLAVALLCSLHDIRAIVHLHYWLDEAWVALSVRLPLSDLPVATSSTPLGWTVLLRLVPGVDRLRLLPLAFLAAAVLIAYALGRSLGWRSRAEGILAGLAAATGVILLPASQMRHDLKQYTADAAVALALVTLVSLTERHWSRRRLAAIAALSAAGMLISHPTAIMAVCAAGGLAVTALARRQWRRLVESLVTGAVAGAAVLAVYLGVTTRGRNESLQSYWAGYFPDFDNLGEYVDVRMSELQRFLGMPWGVLLALALVGVLVVAQAGRPATAVAVGLVPVVMVALGLAEAYPLLDLRTSHFFLVLVAAMAGLAVAGVALAAARGLTRVAGSAGGGGERVRPRPWSVALAAVVVAATFTIFANANRDFLRLDDPDKITPNPSTASGDVRRGVRYLKVHRQPGDVIVVNALGSFGFALYWQPDRPILVRNPRLAVGWTPEYPEESRIVVAQARTDEATLAALADARRLAAAPGATGRIWLVRTHIVPAEKQMWRNALTPWVVEPYPQAGDQGLVAVIRPKAPTE</sequence>
<dbReference type="RefSeq" id="WP_308712190.1">
    <property type="nucleotide sequence ID" value="NZ_JAVHUY010000008.1"/>
</dbReference>
<feature type="transmembrane region" description="Helical" evidence="8">
    <location>
        <begin position="329"/>
        <end position="350"/>
    </location>
</feature>
<feature type="transmembrane region" description="Helical" evidence="8">
    <location>
        <begin position="175"/>
        <end position="202"/>
    </location>
</feature>